<sequence>MLLSLSLSAQQVQIIDTPPAGTVTPDHAFGALDFTAVTSGFLAEKGIPLARLSRYNGSDSVFVNKHSLDRICATLAGATVSGSAPNVVGIVEPASISDTIPFNLLLFDYHSLDPNAVNNGLLSINNGQLQHVSGAGSPYLPNRLFAAAPSVSRELPAGTYHFRIDLHAGASLPVLSTKVDFGDGGGLQAVQDGDWVSVQYSSGGAVEITAELTLWNRTKLISKSRINIAAPAGSASPAGPETYCTNSDFTFTVNTTENGTVHTATVTGRSACCDTEIRKPFIVINGFETPALEDFFGFTFNGLINNLQFFAGSPTGNSIYNDLESSNYDILFIDFADETEALEINARLVEEAIREINARKHQAGSSEQNVVVGISMGGVVGKLALLDMEAAGEQHESAVFFSMDSPLRGANIPLGAQFAVDHLANETVFGVGLGDMVELLGTAVEVLERPSPKQMLIYHKDGYIEGSGTIGLTVEHTDFYEMLRNKGALTQCEHVAVSNGSQIGIGQGFNAGAKFLDIEGSGAELAAFAGQDLPIIDGFWGAVLGPFVAIELAIGAQVDFEFSAMPAPNTGQHRIYKGEISQELLFGLLTVNYFSREVKVGGGNILPLDNAPGGFADIPQPEDLGLPAFDAPPAELFLDRFCFIPTISALEIGPFRGFSSTLADLYTDVSDNDAVIASGQTLVTRYVAVDDDPDPTSDLENNQAHPGFSFDNTGVILTEILNSSGFSSPLLARTYNFGKANIEYDYRAVPAPGFTISQTPIAIDEDKVIGSGGEVWVNRTGTIGYTDVSSNPSNEVSQFELFIRKGCEPQTFLTISNNARMELGQWDAAAGITNTAQVYVQADATVSIQAQGELYINKDSKFIVQNGGYTEVLSDGLLSAGFGGQVRIEKGGEARIGSGGILRVSQDSKCVVEDGGKLVLEPGAIVQLWDGDDPFGRAVLEVQGELEVQGSIDFSGNGFFDFFQSHILSLTGGIFRIEGRGIGKRFLRLRNNTTLDIGDNTVELLEGLAEYGNYAKISVGQGEAFISNIELKTGGQTAVGLLADGATKIRFVYNEAYGFANAVEAYNIYPASTLDFLFFQSGFSDNQNSIWLSHGGNARIWDCNFNGTGTGVNAMLLDELQSVRVDASVIENYNVPTEPEYLTWGAVHVSNVGEYIMSGGELSNNDVGLYCPPGKYVNVTLRGQAEVADNDFYGLHIVEGNREGSNYGLVTMDCARLLNNGLAGIKGQNLILNIDAFINSQTDNLAYARANHFQRGPNDALWFDICYDGTLAETINTIPAEGNYWGTDNANPEPGGGLYYYALDKTNFGGCGGFPEISLGFGTKATGAPTSCPSGPPTGPHVPPSKDCSGLMATPTEQLGGSFFDAFFAYQDRLEQEELTETTYSLFAAVAQKSNTERGTASDQCKHYIDVARVFVPHTGGQNLQSAGGSPQGMQQRQGLSLSGQPSAFPNPAQDEVAVEWNPGAQFSLRAINAAGQEVWSGLLPSGTHRLPVDSWAEGWYFLHFTTADGQRAHQLKVMVQR</sequence>
<dbReference type="Gene3D" id="3.40.50.1820">
    <property type="entry name" value="alpha/beta hydrolase"/>
    <property type="match status" value="1"/>
</dbReference>
<dbReference type="EMBL" id="JPOS01000003">
    <property type="protein sequence ID" value="KGE89619.1"/>
    <property type="molecule type" value="Genomic_DNA"/>
</dbReference>
<dbReference type="Gene3D" id="2.160.20.20">
    <property type="match status" value="1"/>
</dbReference>
<evidence type="ECO:0008006" key="4">
    <source>
        <dbReference type="Google" id="ProtNLM"/>
    </source>
</evidence>
<accession>A0A098SAQ4</accession>
<evidence type="ECO:0000256" key="1">
    <source>
        <dbReference type="SAM" id="MobiDB-lite"/>
    </source>
</evidence>
<organism evidence="2 3">
    <name type="scientific">Phaeodactylibacter xiamenensis</name>
    <dbReference type="NCBI Taxonomy" id="1524460"/>
    <lineage>
        <taxon>Bacteria</taxon>
        <taxon>Pseudomonadati</taxon>
        <taxon>Bacteroidota</taxon>
        <taxon>Saprospiria</taxon>
        <taxon>Saprospirales</taxon>
        <taxon>Haliscomenobacteraceae</taxon>
        <taxon>Phaeodactylibacter</taxon>
    </lineage>
</organism>
<comment type="caution">
    <text evidence="2">The sequence shown here is derived from an EMBL/GenBank/DDBJ whole genome shotgun (WGS) entry which is preliminary data.</text>
</comment>
<dbReference type="InterPro" id="IPR029058">
    <property type="entry name" value="AB_hydrolase_fold"/>
</dbReference>
<proteinExistence type="predicted"/>
<evidence type="ECO:0000313" key="2">
    <source>
        <dbReference type="EMBL" id="KGE89619.1"/>
    </source>
</evidence>
<keyword evidence="3" id="KW-1185">Reference proteome</keyword>
<protein>
    <recommendedName>
        <fullName evidence="4">Secretion system C-terminal sorting domain-containing protein</fullName>
    </recommendedName>
</protein>
<dbReference type="OrthoDB" id="4535652at2"/>
<reference evidence="2 3" key="1">
    <citation type="journal article" date="2014" name="Int. J. Syst. Evol. Microbiol.">
        <title>Phaeodactylibacter xiamenensis gen. nov., sp. nov., a member of the family Saprospiraceae isolated from the marine alga Phaeodactylum tricornutum.</title>
        <authorList>
            <person name="Chen Z.Jr."/>
            <person name="Lei X."/>
            <person name="Lai Q."/>
            <person name="Li Y."/>
            <person name="Zhang B."/>
            <person name="Zhang J."/>
            <person name="Zhang H."/>
            <person name="Yang L."/>
            <person name="Zheng W."/>
            <person name="Tian Y."/>
            <person name="Yu Z."/>
            <person name="Xu H.Jr."/>
            <person name="Zheng T."/>
        </authorList>
    </citation>
    <scope>NUCLEOTIDE SEQUENCE [LARGE SCALE GENOMIC DNA]</scope>
    <source>
        <strain evidence="2 3">KD52</strain>
    </source>
</reference>
<dbReference type="InterPro" id="IPR012332">
    <property type="entry name" value="Autotransporter_pectin_lyase_C"/>
</dbReference>
<evidence type="ECO:0000313" key="3">
    <source>
        <dbReference type="Proteomes" id="UP000029736"/>
    </source>
</evidence>
<dbReference type="Proteomes" id="UP000029736">
    <property type="component" value="Unassembled WGS sequence"/>
</dbReference>
<name>A0A098SAQ4_9BACT</name>
<gene>
    <name evidence="2" type="ORF">IX84_00845</name>
</gene>
<dbReference type="RefSeq" id="WP_044215743.1">
    <property type="nucleotide sequence ID" value="NZ_JPOS01000003.1"/>
</dbReference>
<dbReference type="STRING" id="1524460.IX84_00845"/>
<feature type="region of interest" description="Disordered" evidence="1">
    <location>
        <begin position="1420"/>
        <end position="1447"/>
    </location>
</feature>